<accession>A0A1G6PMD1</accession>
<evidence type="ECO:0000313" key="2">
    <source>
        <dbReference type="Proteomes" id="UP000198757"/>
    </source>
</evidence>
<sequence>MSPEPEGKIKKGIPSSLNTAASNQKVLFYFKFLIGYSKFKRTPFFFCLPVL</sequence>
<proteinExistence type="predicted"/>
<organism evidence="1 2">
    <name type="scientific">Niabella drilacis (strain DSM 25811 / CCM 8410 / CCUG 62505 / LMG 26954 / E90)</name>
    <dbReference type="NCBI Taxonomy" id="1285928"/>
    <lineage>
        <taxon>Bacteria</taxon>
        <taxon>Pseudomonadati</taxon>
        <taxon>Bacteroidota</taxon>
        <taxon>Chitinophagia</taxon>
        <taxon>Chitinophagales</taxon>
        <taxon>Chitinophagaceae</taxon>
        <taxon>Niabella</taxon>
    </lineage>
</organism>
<reference evidence="2" key="1">
    <citation type="submission" date="2016-10" db="EMBL/GenBank/DDBJ databases">
        <authorList>
            <person name="Varghese N."/>
            <person name="Submissions S."/>
        </authorList>
    </citation>
    <scope>NUCLEOTIDE SEQUENCE [LARGE SCALE GENOMIC DNA]</scope>
    <source>
        <strain evidence="2">DSM 25811 / CCM 8410 / LMG 26954 / E90</strain>
    </source>
</reference>
<keyword evidence="2" id="KW-1185">Reference proteome</keyword>
<protein>
    <submittedName>
        <fullName evidence="1">Uncharacterized protein</fullName>
    </submittedName>
</protein>
<dbReference type="EMBL" id="FMZO01000004">
    <property type="protein sequence ID" value="SDC81422.1"/>
    <property type="molecule type" value="Genomic_DNA"/>
</dbReference>
<dbReference type="AlphaFoldDB" id="A0A1G6PMD1"/>
<gene>
    <name evidence="1" type="ORF">SAMN04487894_10496</name>
</gene>
<dbReference type="Proteomes" id="UP000198757">
    <property type="component" value="Unassembled WGS sequence"/>
</dbReference>
<evidence type="ECO:0000313" key="1">
    <source>
        <dbReference type="EMBL" id="SDC81422.1"/>
    </source>
</evidence>
<name>A0A1G6PMD1_NIADE</name>